<proteinExistence type="predicted"/>
<dbReference type="Proteomes" id="UP001189429">
    <property type="component" value="Unassembled WGS sequence"/>
</dbReference>
<feature type="non-terminal residue" evidence="2">
    <location>
        <position position="367"/>
    </location>
</feature>
<dbReference type="EMBL" id="CAUYUJ010001121">
    <property type="protein sequence ID" value="CAK0794321.1"/>
    <property type="molecule type" value="Genomic_DNA"/>
</dbReference>
<name>A0ABN9PMP7_9DINO</name>
<sequence length="367" mass="38110">GPADGDASSTGGASRTSDLSSVLTQLAASKGQEPQAAAAIELARKPVAPPPPAVEAKPPDEVFRKAAGLHKEAARKHQGAVDAVIRLEDQLAAARERESALAVVLAEAEHSKRVAAPAAARQAAEAERQQDLSEEIFQLTWDPGVFSNVSDLSPSEREELRQLESSLTAAKADLAGRAKAIKDKFQQVRAVKLSLRKRKGSNSPDRLSEIDEGDAVMGDAVLGGKATADGGSTGGAAEKGETSIAQAAKQISAAKLSAARAAKTAAAGGAAAARPSAEGGTPQAEAGSARADTSLDGGVEEVDSSFGSSGGHRLFFANVTEMGPLAWGFVEESVERFNTFSFVETHMQGSHFEKWRVAARRLDLKIL</sequence>
<organism evidence="2 3">
    <name type="scientific">Prorocentrum cordatum</name>
    <dbReference type="NCBI Taxonomy" id="2364126"/>
    <lineage>
        <taxon>Eukaryota</taxon>
        <taxon>Sar</taxon>
        <taxon>Alveolata</taxon>
        <taxon>Dinophyceae</taxon>
        <taxon>Prorocentrales</taxon>
        <taxon>Prorocentraceae</taxon>
        <taxon>Prorocentrum</taxon>
    </lineage>
</organism>
<keyword evidence="3" id="KW-1185">Reference proteome</keyword>
<evidence type="ECO:0000256" key="1">
    <source>
        <dbReference type="SAM" id="MobiDB-lite"/>
    </source>
</evidence>
<feature type="compositionally biased region" description="Polar residues" evidence="1">
    <location>
        <begin position="7"/>
        <end position="27"/>
    </location>
</feature>
<evidence type="ECO:0000313" key="3">
    <source>
        <dbReference type="Proteomes" id="UP001189429"/>
    </source>
</evidence>
<protein>
    <submittedName>
        <fullName evidence="2">Uncharacterized protein</fullName>
    </submittedName>
</protein>
<feature type="region of interest" description="Disordered" evidence="1">
    <location>
        <begin position="1"/>
        <end position="59"/>
    </location>
</feature>
<reference evidence="2" key="1">
    <citation type="submission" date="2023-10" db="EMBL/GenBank/DDBJ databases">
        <authorList>
            <person name="Chen Y."/>
            <person name="Shah S."/>
            <person name="Dougan E. K."/>
            <person name="Thang M."/>
            <person name="Chan C."/>
        </authorList>
    </citation>
    <scope>NUCLEOTIDE SEQUENCE [LARGE SCALE GENOMIC DNA]</scope>
</reference>
<gene>
    <name evidence="2" type="ORF">PCOR1329_LOCUS4369</name>
</gene>
<feature type="region of interest" description="Disordered" evidence="1">
    <location>
        <begin position="270"/>
        <end position="308"/>
    </location>
</feature>
<comment type="caution">
    <text evidence="2">The sequence shown here is derived from an EMBL/GenBank/DDBJ whole genome shotgun (WGS) entry which is preliminary data.</text>
</comment>
<evidence type="ECO:0000313" key="2">
    <source>
        <dbReference type="EMBL" id="CAK0794321.1"/>
    </source>
</evidence>
<feature type="non-terminal residue" evidence="2">
    <location>
        <position position="1"/>
    </location>
</feature>
<accession>A0ABN9PMP7</accession>